<dbReference type="OrthoDB" id="8673673at2"/>
<keyword evidence="2" id="KW-0223">Dioxygenase</keyword>
<dbReference type="RefSeq" id="WP_088439063.1">
    <property type="nucleotide sequence ID" value="NZ_BMMC01000020.1"/>
</dbReference>
<comment type="caution">
    <text evidence="2">The sequence shown here is derived from an EMBL/GenBank/DDBJ whole genome shotgun (WGS) entry which is preliminary data.</text>
</comment>
<sequence length="273" mass="28946">MAKIVSGYIMPHDPSLFVNPQNIERDHLLGAYTLIREKVEALGATKAIIFGADHYILFSPRCLPQFLIATGELHGPIDRLPGVANSPIASDPAFARSLVDYAHGNGFDVAVARDLGVDHAIGVPAQLALPTDGSVKTIPVYMASGVEPYVRLQRAYEFGQMVREAVAAMPTDDRIVLMGSGGISHWVGTGEMGRINPEFDEKVLDAIVSGDPAPLLAMTDQEIMRDGGNGGMEIRHFLAVMGALPGGSGEVLAYEAWPGGVTGLGFAEILPSA</sequence>
<dbReference type="Gene3D" id="3.40.830.10">
    <property type="entry name" value="LigB-like"/>
    <property type="match status" value="1"/>
</dbReference>
<feature type="domain" description="Extradiol ring-cleavage dioxygenase class III enzyme subunit B" evidence="1">
    <location>
        <begin position="8"/>
        <end position="251"/>
    </location>
</feature>
<organism evidence="2 3">
    <name type="scientific">Sphingopyxis bauzanensis</name>
    <dbReference type="NCBI Taxonomy" id="651663"/>
    <lineage>
        <taxon>Bacteria</taxon>
        <taxon>Pseudomonadati</taxon>
        <taxon>Pseudomonadota</taxon>
        <taxon>Alphaproteobacteria</taxon>
        <taxon>Sphingomonadales</taxon>
        <taxon>Sphingomonadaceae</taxon>
        <taxon>Sphingopyxis</taxon>
    </lineage>
</organism>
<dbReference type="Proteomes" id="UP000197361">
    <property type="component" value="Unassembled WGS sequence"/>
</dbReference>
<keyword evidence="3" id="KW-1185">Reference proteome</keyword>
<accession>A0A246JZJ3</accession>
<protein>
    <submittedName>
        <fullName evidence="2">Protocatechuate 3,4-dioxygenase</fullName>
    </submittedName>
</protein>
<keyword evidence="2" id="KW-0560">Oxidoreductase</keyword>
<dbReference type="SUPFAM" id="SSF53213">
    <property type="entry name" value="LigB-like"/>
    <property type="match status" value="1"/>
</dbReference>
<dbReference type="AlphaFoldDB" id="A0A246JZJ3"/>
<evidence type="ECO:0000259" key="1">
    <source>
        <dbReference type="Pfam" id="PF02900"/>
    </source>
</evidence>
<name>A0A246JZJ3_9SPHN</name>
<gene>
    <name evidence="2" type="ORF">CDQ92_00320</name>
</gene>
<reference evidence="2 3" key="1">
    <citation type="journal article" date="2010" name="Int. J. Syst. Evol. Microbiol.">
        <title>Sphingopyxis bauzanensis sp. nov., a psychrophilic bacterium isolated from soil.</title>
        <authorList>
            <person name="Zhang D.C."/>
            <person name="Liu H.C."/>
            <person name="Xin Y.H."/>
            <person name="Zhou Y.G."/>
            <person name="Schinner F."/>
            <person name="Margesin R."/>
        </authorList>
    </citation>
    <scope>NUCLEOTIDE SEQUENCE [LARGE SCALE GENOMIC DNA]</scope>
    <source>
        <strain evidence="2 3">DSM 22271</strain>
    </source>
</reference>
<dbReference type="Pfam" id="PF02900">
    <property type="entry name" value="LigB"/>
    <property type="match status" value="1"/>
</dbReference>
<dbReference type="GO" id="GO:0008198">
    <property type="term" value="F:ferrous iron binding"/>
    <property type="evidence" value="ECO:0007669"/>
    <property type="project" value="InterPro"/>
</dbReference>
<proteinExistence type="predicted"/>
<evidence type="ECO:0000313" key="3">
    <source>
        <dbReference type="Proteomes" id="UP000197361"/>
    </source>
</evidence>
<dbReference type="InterPro" id="IPR004183">
    <property type="entry name" value="Xdiol_dOase_suB"/>
</dbReference>
<dbReference type="GO" id="GO:0016702">
    <property type="term" value="F:oxidoreductase activity, acting on single donors with incorporation of molecular oxygen, incorporation of two atoms of oxygen"/>
    <property type="evidence" value="ECO:0007669"/>
    <property type="project" value="UniProtKB-ARBA"/>
</dbReference>
<dbReference type="EMBL" id="NISK01000001">
    <property type="protein sequence ID" value="OWQ98703.1"/>
    <property type="molecule type" value="Genomic_DNA"/>
</dbReference>
<evidence type="ECO:0000313" key="2">
    <source>
        <dbReference type="EMBL" id="OWQ98703.1"/>
    </source>
</evidence>